<reference evidence="2 3" key="1">
    <citation type="submission" date="2024-08" db="EMBL/GenBank/DDBJ databases">
        <title>Insights into the chromosomal genome structure of Flemingia macrophylla.</title>
        <authorList>
            <person name="Ding Y."/>
            <person name="Zhao Y."/>
            <person name="Bi W."/>
            <person name="Wu M."/>
            <person name="Zhao G."/>
            <person name="Gong Y."/>
            <person name="Li W."/>
            <person name="Zhang P."/>
        </authorList>
    </citation>
    <scope>NUCLEOTIDE SEQUENCE [LARGE SCALE GENOMIC DNA]</scope>
    <source>
        <strain evidence="2">DYQJB</strain>
        <tissue evidence="2">Leaf</tissue>
    </source>
</reference>
<name>A0ABD1LXK6_9FABA</name>
<keyword evidence="1" id="KW-1133">Transmembrane helix</keyword>
<feature type="transmembrane region" description="Helical" evidence="1">
    <location>
        <begin position="30"/>
        <end position="51"/>
    </location>
</feature>
<dbReference type="AlphaFoldDB" id="A0ABD1LXK6"/>
<organism evidence="2 3">
    <name type="scientific">Flemingia macrophylla</name>
    <dbReference type="NCBI Taxonomy" id="520843"/>
    <lineage>
        <taxon>Eukaryota</taxon>
        <taxon>Viridiplantae</taxon>
        <taxon>Streptophyta</taxon>
        <taxon>Embryophyta</taxon>
        <taxon>Tracheophyta</taxon>
        <taxon>Spermatophyta</taxon>
        <taxon>Magnoliopsida</taxon>
        <taxon>eudicotyledons</taxon>
        <taxon>Gunneridae</taxon>
        <taxon>Pentapetalae</taxon>
        <taxon>rosids</taxon>
        <taxon>fabids</taxon>
        <taxon>Fabales</taxon>
        <taxon>Fabaceae</taxon>
        <taxon>Papilionoideae</taxon>
        <taxon>50 kb inversion clade</taxon>
        <taxon>NPAAA clade</taxon>
        <taxon>indigoferoid/millettioid clade</taxon>
        <taxon>Phaseoleae</taxon>
        <taxon>Flemingia</taxon>
    </lineage>
</organism>
<evidence type="ECO:0000313" key="2">
    <source>
        <dbReference type="EMBL" id="KAL2328260.1"/>
    </source>
</evidence>
<dbReference type="EMBL" id="JBGMDY010000007">
    <property type="protein sequence ID" value="KAL2328260.1"/>
    <property type="molecule type" value="Genomic_DNA"/>
</dbReference>
<dbReference type="PANTHER" id="PTHR33728:SF13">
    <property type="entry name" value="CTTNBP 2 AMINO-TERMINAL-LIKE PROTEIN"/>
    <property type="match status" value="1"/>
</dbReference>
<evidence type="ECO:0000313" key="3">
    <source>
        <dbReference type="Proteomes" id="UP001603857"/>
    </source>
</evidence>
<gene>
    <name evidence="2" type="ORF">Fmac_021687</name>
</gene>
<proteinExistence type="predicted"/>
<comment type="caution">
    <text evidence="2">The sequence shown here is derived from an EMBL/GenBank/DDBJ whole genome shotgun (WGS) entry which is preliminary data.</text>
</comment>
<protein>
    <submittedName>
        <fullName evidence="2">Uncharacterized protein</fullName>
    </submittedName>
</protein>
<keyword evidence="1" id="KW-0472">Membrane</keyword>
<dbReference type="Proteomes" id="UP001603857">
    <property type="component" value="Unassembled WGS sequence"/>
</dbReference>
<evidence type="ECO:0000256" key="1">
    <source>
        <dbReference type="SAM" id="Phobius"/>
    </source>
</evidence>
<sequence>MGVEATTPMVSPFSTQRPDHWEHFDDSVNALSFGFVATAILISMFLLLAIFERFLRQRSNEANVAAPTDVEHQMDFGGKLETLSPKMTIYGRGVLVLMPGEKIPTFIALPSPAPCVREPISWPIQHSSCFPAPLASMRDHNLTSN</sequence>
<accession>A0ABD1LXK6</accession>
<keyword evidence="1" id="KW-0812">Transmembrane</keyword>
<keyword evidence="3" id="KW-1185">Reference proteome</keyword>
<dbReference type="PANTHER" id="PTHR33728">
    <property type="entry name" value="CTTNBP 2 AMINO-TERMINAL-LIKE PROTEIN"/>
    <property type="match status" value="1"/>
</dbReference>